<dbReference type="WBParaSite" id="PSU_v2.g10983.t1">
    <property type="protein sequence ID" value="PSU_v2.g10983.t1"/>
    <property type="gene ID" value="PSU_v2.g10983"/>
</dbReference>
<dbReference type="Proteomes" id="UP000887577">
    <property type="component" value="Unplaced"/>
</dbReference>
<evidence type="ECO:0000313" key="1">
    <source>
        <dbReference type="Proteomes" id="UP000887577"/>
    </source>
</evidence>
<sequence length="84" mass="10141">MEATNKWIKRDFIDRRLSLTQAIVNLKLWLFKCVTKNYGNQDVRVSDKEWITAHDLKRITKVNYLNGNYFIRRSKSELDNDEFD</sequence>
<accession>A0A914XUQ7</accession>
<protein>
    <submittedName>
        <fullName evidence="2">Transposase</fullName>
    </submittedName>
</protein>
<keyword evidence="1" id="KW-1185">Reference proteome</keyword>
<organism evidence="1 2">
    <name type="scientific">Panagrolaimus superbus</name>
    <dbReference type="NCBI Taxonomy" id="310955"/>
    <lineage>
        <taxon>Eukaryota</taxon>
        <taxon>Metazoa</taxon>
        <taxon>Ecdysozoa</taxon>
        <taxon>Nematoda</taxon>
        <taxon>Chromadorea</taxon>
        <taxon>Rhabditida</taxon>
        <taxon>Tylenchina</taxon>
        <taxon>Panagrolaimomorpha</taxon>
        <taxon>Panagrolaimoidea</taxon>
        <taxon>Panagrolaimidae</taxon>
        <taxon>Panagrolaimus</taxon>
    </lineage>
</organism>
<name>A0A914XUQ7_9BILA</name>
<reference evidence="2" key="1">
    <citation type="submission" date="2022-11" db="UniProtKB">
        <authorList>
            <consortium name="WormBaseParasite"/>
        </authorList>
    </citation>
    <scope>IDENTIFICATION</scope>
</reference>
<dbReference type="AlphaFoldDB" id="A0A914XUQ7"/>
<proteinExistence type="predicted"/>
<evidence type="ECO:0000313" key="2">
    <source>
        <dbReference type="WBParaSite" id="PSU_v2.g10983.t1"/>
    </source>
</evidence>